<protein>
    <submittedName>
        <fullName evidence="2">Uncharacterized protein</fullName>
    </submittedName>
</protein>
<reference evidence="3" key="1">
    <citation type="journal article" date="2019" name="Int. J. Syst. Evol. Microbiol.">
        <title>The Global Catalogue of Microorganisms (GCM) 10K type strain sequencing project: providing services to taxonomists for standard genome sequencing and annotation.</title>
        <authorList>
            <consortium name="The Broad Institute Genomics Platform"/>
            <consortium name="The Broad Institute Genome Sequencing Center for Infectious Disease"/>
            <person name="Wu L."/>
            <person name="Ma J."/>
        </authorList>
    </citation>
    <scope>NUCLEOTIDE SEQUENCE [LARGE SCALE GENOMIC DNA]</scope>
    <source>
        <strain evidence="3">JCM 18015</strain>
    </source>
</reference>
<gene>
    <name evidence="2" type="ORF">GCM10023209_02080</name>
</gene>
<dbReference type="RefSeq" id="WP_259547163.1">
    <property type="nucleotide sequence ID" value="NZ_BAABHW010000001.1"/>
</dbReference>
<feature type="transmembrane region" description="Helical" evidence="1">
    <location>
        <begin position="78"/>
        <end position="100"/>
    </location>
</feature>
<evidence type="ECO:0000256" key="1">
    <source>
        <dbReference type="SAM" id="Phobius"/>
    </source>
</evidence>
<feature type="transmembrane region" description="Helical" evidence="1">
    <location>
        <begin position="16"/>
        <end position="34"/>
    </location>
</feature>
<keyword evidence="1" id="KW-0812">Transmembrane</keyword>
<keyword evidence="1" id="KW-0472">Membrane</keyword>
<keyword evidence="1" id="KW-1133">Transmembrane helix</keyword>
<proteinExistence type="predicted"/>
<evidence type="ECO:0000313" key="2">
    <source>
        <dbReference type="EMBL" id="GAA5065006.1"/>
    </source>
</evidence>
<sequence>MTTPEIAAENGLLENLQVVLLLMATLLFLVRTYALSKANNLALLSYGLFVSTFPFIGVGREVSFGSAVGASAQGVLAVQVVMGAVVGVVLVAALVVFVRFVDSKLATIRRLLVHPTSLSIYLAILVFGVSSVFEQGAFGLSKSALLEELVELLAFALLVRAAWVLR</sequence>
<feature type="transmembrane region" description="Helical" evidence="1">
    <location>
        <begin position="41"/>
        <end position="58"/>
    </location>
</feature>
<dbReference type="EMBL" id="BAABHW010000001">
    <property type="protein sequence ID" value="GAA5065006.1"/>
    <property type="molecule type" value="Genomic_DNA"/>
</dbReference>
<name>A0ABP9KSM7_9RHOB</name>
<organism evidence="2 3">
    <name type="scientific">[Roseibacterium] beibuensis</name>
    <dbReference type="NCBI Taxonomy" id="1193142"/>
    <lineage>
        <taxon>Bacteria</taxon>
        <taxon>Pseudomonadati</taxon>
        <taxon>Pseudomonadota</taxon>
        <taxon>Alphaproteobacteria</taxon>
        <taxon>Rhodobacterales</taxon>
        <taxon>Roseobacteraceae</taxon>
        <taxon>Roseicyclus</taxon>
    </lineage>
</organism>
<accession>A0ABP9KSM7</accession>
<feature type="transmembrane region" description="Helical" evidence="1">
    <location>
        <begin position="112"/>
        <end position="133"/>
    </location>
</feature>
<comment type="caution">
    <text evidence="2">The sequence shown here is derived from an EMBL/GenBank/DDBJ whole genome shotgun (WGS) entry which is preliminary data.</text>
</comment>
<feature type="transmembrane region" description="Helical" evidence="1">
    <location>
        <begin position="145"/>
        <end position="165"/>
    </location>
</feature>
<dbReference type="Proteomes" id="UP001499910">
    <property type="component" value="Unassembled WGS sequence"/>
</dbReference>
<keyword evidence="3" id="KW-1185">Reference proteome</keyword>
<evidence type="ECO:0000313" key="3">
    <source>
        <dbReference type="Proteomes" id="UP001499910"/>
    </source>
</evidence>